<name>A0A374NX86_9FIRM</name>
<dbReference type="PANTHER" id="PTHR36834:SF1">
    <property type="entry name" value="INTEGRAL MEMBRANE PROTEIN"/>
    <property type="match status" value="1"/>
</dbReference>
<gene>
    <name evidence="4" type="ORF">DXD79_30750</name>
    <name evidence="3" type="ORF">GNE07_15050</name>
</gene>
<dbReference type="Proteomes" id="UP000263014">
    <property type="component" value="Unassembled WGS sequence"/>
</dbReference>
<accession>A0A374NX86</accession>
<reference evidence="4 5" key="1">
    <citation type="submission" date="2018-08" db="EMBL/GenBank/DDBJ databases">
        <title>A genome reference for cultivated species of the human gut microbiota.</title>
        <authorList>
            <person name="Zou Y."/>
            <person name="Xue W."/>
            <person name="Luo G."/>
        </authorList>
    </citation>
    <scope>NUCLEOTIDE SEQUENCE [LARGE SCALE GENOMIC DNA]</scope>
    <source>
        <strain evidence="4 5">TM09-12</strain>
    </source>
</reference>
<dbReference type="Pfam" id="PF04892">
    <property type="entry name" value="VanZ"/>
    <property type="match status" value="1"/>
</dbReference>
<evidence type="ECO:0000313" key="3">
    <source>
        <dbReference type="EMBL" id="MUB64361.1"/>
    </source>
</evidence>
<feature type="transmembrane region" description="Helical" evidence="1">
    <location>
        <begin position="79"/>
        <end position="100"/>
    </location>
</feature>
<evidence type="ECO:0000256" key="1">
    <source>
        <dbReference type="SAM" id="Phobius"/>
    </source>
</evidence>
<dbReference type="OrthoDB" id="9805025at2"/>
<dbReference type="AlphaFoldDB" id="A0A374NX86"/>
<feature type="transmembrane region" description="Helical" evidence="1">
    <location>
        <begin position="136"/>
        <end position="158"/>
    </location>
</feature>
<dbReference type="PANTHER" id="PTHR36834">
    <property type="entry name" value="MEMBRANE PROTEIN-RELATED"/>
    <property type="match status" value="1"/>
</dbReference>
<keyword evidence="1" id="KW-0812">Transmembrane</keyword>
<sequence>MYRIYSTGIETAAASAILIPILFLYHIFIFHNIKKTAAYILFSLYLAAICFLVGFPNIAGMRIVLSHNFIPLRGMLTDITNSYLNVLLFIPLGIFVPCLWPEYRSMMKTVGLGLMTSLGIEILQIFTFRATDINDVITNVAGTMIGYLIGKLIINRFPQLNWLGCKERELYLLYVTVGVVMFFSQPFIQSVLGNFSL</sequence>
<evidence type="ECO:0000259" key="2">
    <source>
        <dbReference type="Pfam" id="PF04892"/>
    </source>
</evidence>
<evidence type="ECO:0000313" key="6">
    <source>
        <dbReference type="Proteomes" id="UP000434223"/>
    </source>
</evidence>
<dbReference type="Proteomes" id="UP000434223">
    <property type="component" value="Unassembled WGS sequence"/>
</dbReference>
<organism evidence="4 5">
    <name type="scientific">Hungatella hathewayi</name>
    <dbReference type="NCBI Taxonomy" id="154046"/>
    <lineage>
        <taxon>Bacteria</taxon>
        <taxon>Bacillati</taxon>
        <taxon>Bacillota</taxon>
        <taxon>Clostridia</taxon>
        <taxon>Lachnospirales</taxon>
        <taxon>Lachnospiraceae</taxon>
        <taxon>Hungatella</taxon>
    </lineage>
</organism>
<protein>
    <submittedName>
        <fullName evidence="4">VanZ family protein</fullName>
    </submittedName>
</protein>
<keyword evidence="1" id="KW-1133">Transmembrane helix</keyword>
<feature type="transmembrane region" description="Helical" evidence="1">
    <location>
        <begin position="170"/>
        <end position="188"/>
    </location>
</feature>
<reference evidence="3 6" key="2">
    <citation type="submission" date="2019-09" db="EMBL/GenBank/DDBJ databases">
        <title>Draft genome sequencing of Hungatella hathewayi 123Y-2.</title>
        <authorList>
            <person name="Lv Q."/>
            <person name="Li S."/>
        </authorList>
    </citation>
    <scope>NUCLEOTIDE SEQUENCE [LARGE SCALE GENOMIC DNA]</scope>
    <source>
        <strain evidence="3 6">123Y-2</strain>
    </source>
</reference>
<dbReference type="InterPro" id="IPR006976">
    <property type="entry name" value="VanZ-like"/>
</dbReference>
<evidence type="ECO:0000313" key="4">
    <source>
        <dbReference type="EMBL" id="RGI95873.1"/>
    </source>
</evidence>
<dbReference type="InterPro" id="IPR053150">
    <property type="entry name" value="Teicoplanin_resist-assoc"/>
</dbReference>
<feature type="domain" description="VanZ-like" evidence="2">
    <location>
        <begin position="42"/>
        <end position="152"/>
    </location>
</feature>
<dbReference type="GeneID" id="93151622"/>
<evidence type="ECO:0000313" key="5">
    <source>
        <dbReference type="Proteomes" id="UP000263014"/>
    </source>
</evidence>
<feature type="transmembrane region" description="Helical" evidence="1">
    <location>
        <begin position="37"/>
        <end position="59"/>
    </location>
</feature>
<dbReference type="RefSeq" id="WP_002591375.1">
    <property type="nucleotide sequence ID" value="NZ_CP102274.1"/>
</dbReference>
<feature type="transmembrane region" description="Helical" evidence="1">
    <location>
        <begin position="12"/>
        <end position="30"/>
    </location>
</feature>
<proteinExistence type="predicted"/>
<dbReference type="EMBL" id="QSON01000027">
    <property type="protein sequence ID" value="RGI95873.1"/>
    <property type="molecule type" value="Genomic_DNA"/>
</dbReference>
<keyword evidence="1" id="KW-0472">Membrane</keyword>
<dbReference type="EMBL" id="WNME01000009">
    <property type="protein sequence ID" value="MUB64361.1"/>
    <property type="molecule type" value="Genomic_DNA"/>
</dbReference>
<comment type="caution">
    <text evidence="4">The sequence shown here is derived from an EMBL/GenBank/DDBJ whole genome shotgun (WGS) entry which is preliminary data.</text>
</comment>